<dbReference type="Proteomes" id="UP001165064">
    <property type="component" value="Unassembled WGS sequence"/>
</dbReference>
<evidence type="ECO:0000313" key="2">
    <source>
        <dbReference type="Proteomes" id="UP001165064"/>
    </source>
</evidence>
<sequence>MLLNGLSAGFCLPKGLPAGLPMLKGLSEGLLVPKGLAVEDFLPPNNGPPLKDELENLAAKSSSTSVDLSLEGGPAVVGLANEKAEPVF</sequence>
<proteinExistence type="predicted"/>
<keyword evidence="2" id="KW-1185">Reference proteome</keyword>
<protein>
    <submittedName>
        <fullName evidence="1">Unnamed protein product</fullName>
    </submittedName>
</protein>
<name>A0ACB5U4R0_AMBMO</name>
<dbReference type="EMBL" id="BSXS01011793">
    <property type="protein sequence ID" value="GMF01283.1"/>
    <property type="molecule type" value="Genomic_DNA"/>
</dbReference>
<accession>A0ACB5U4R0</accession>
<organism evidence="1 2">
    <name type="scientific">Ambrosiozyma monospora</name>
    <name type="common">Yeast</name>
    <name type="synonym">Endomycopsis monosporus</name>
    <dbReference type="NCBI Taxonomy" id="43982"/>
    <lineage>
        <taxon>Eukaryota</taxon>
        <taxon>Fungi</taxon>
        <taxon>Dikarya</taxon>
        <taxon>Ascomycota</taxon>
        <taxon>Saccharomycotina</taxon>
        <taxon>Pichiomycetes</taxon>
        <taxon>Pichiales</taxon>
        <taxon>Pichiaceae</taxon>
        <taxon>Ambrosiozyma</taxon>
    </lineage>
</organism>
<evidence type="ECO:0000313" key="1">
    <source>
        <dbReference type="EMBL" id="GMF01283.1"/>
    </source>
</evidence>
<comment type="caution">
    <text evidence="1">The sequence shown here is derived from an EMBL/GenBank/DDBJ whole genome shotgun (WGS) entry which is preliminary data.</text>
</comment>
<gene>
    <name evidence="1" type="ORF">Amon02_001121500</name>
</gene>
<reference evidence="1" key="1">
    <citation type="submission" date="2023-04" db="EMBL/GenBank/DDBJ databases">
        <title>Ambrosiozyma monospora NBRC 10751.</title>
        <authorList>
            <person name="Ichikawa N."/>
            <person name="Sato H."/>
            <person name="Tonouchi N."/>
        </authorList>
    </citation>
    <scope>NUCLEOTIDE SEQUENCE</scope>
    <source>
        <strain evidence="1">NBRC 10751</strain>
    </source>
</reference>